<proteinExistence type="predicted"/>
<keyword evidence="2" id="KW-1185">Reference proteome</keyword>
<name>A0A221K101_9RHOB</name>
<evidence type="ECO:0000313" key="1">
    <source>
        <dbReference type="EMBL" id="ASM72560.1"/>
    </source>
</evidence>
<reference evidence="1 2" key="1">
    <citation type="submission" date="2017-07" db="EMBL/GenBank/DDBJ databases">
        <title>Genome Sequence of Sulfitobacter pseudonitzschiae Strain SMR1 Isolated from a culture of the Diatom Skeletonema marinoi.</title>
        <authorList>
            <person name="Topel M."/>
            <person name="Pinder M.I.M."/>
            <person name="Johansson O.N."/>
            <person name="Kourtchenko O."/>
            <person name="Godhe A."/>
            <person name="Clarke A.K."/>
        </authorList>
    </citation>
    <scope>NUCLEOTIDE SEQUENCE [LARGE SCALE GENOMIC DNA]</scope>
    <source>
        <strain evidence="1 2">SMR1</strain>
    </source>
</reference>
<protein>
    <submittedName>
        <fullName evidence="1">Uncharacterized protein</fullName>
    </submittedName>
</protein>
<sequence>MVRCLVCFARRYAGQPPTAPMGGGFSPTRGRGLPYNLKREDKVAAGLCTNTTAQLVGRVV</sequence>
<evidence type="ECO:0000313" key="2">
    <source>
        <dbReference type="Proteomes" id="UP000199754"/>
    </source>
</evidence>
<dbReference type="Proteomes" id="UP000199754">
    <property type="component" value="Chromosome"/>
</dbReference>
<organism evidence="1 2">
    <name type="scientific">Pseudosulfitobacter pseudonitzschiae</name>
    <dbReference type="NCBI Taxonomy" id="1402135"/>
    <lineage>
        <taxon>Bacteria</taxon>
        <taxon>Pseudomonadati</taxon>
        <taxon>Pseudomonadota</taxon>
        <taxon>Alphaproteobacteria</taxon>
        <taxon>Rhodobacterales</taxon>
        <taxon>Roseobacteraceae</taxon>
        <taxon>Pseudosulfitobacter</taxon>
    </lineage>
</organism>
<dbReference type="KEGG" id="spse:SULPSESMR1_01751"/>
<accession>A0A221K101</accession>
<gene>
    <name evidence="1" type="ORF">SULPSESMR1_01751</name>
</gene>
<dbReference type="STRING" id="1402135.SAMN05444149_105377"/>
<dbReference type="EMBL" id="CP022415">
    <property type="protein sequence ID" value="ASM72560.1"/>
    <property type="molecule type" value="Genomic_DNA"/>
</dbReference>
<dbReference type="AlphaFoldDB" id="A0A221K101"/>